<name>A0A5B9QJS7_9BACT</name>
<dbReference type="PANTHER" id="PTHR32347:SF14">
    <property type="entry name" value="EFFLUX SYSTEM COMPONENT YKNX-RELATED"/>
    <property type="match status" value="1"/>
</dbReference>
<dbReference type="KEGG" id="bgok:Pr1d_46370"/>
<dbReference type="Pfam" id="PF25967">
    <property type="entry name" value="RND-MFP_C"/>
    <property type="match status" value="1"/>
</dbReference>
<dbReference type="Proteomes" id="UP000323917">
    <property type="component" value="Chromosome"/>
</dbReference>
<organism evidence="7 8">
    <name type="scientific">Bythopirellula goksoeyrii</name>
    <dbReference type="NCBI Taxonomy" id="1400387"/>
    <lineage>
        <taxon>Bacteria</taxon>
        <taxon>Pseudomonadati</taxon>
        <taxon>Planctomycetota</taxon>
        <taxon>Planctomycetia</taxon>
        <taxon>Pirellulales</taxon>
        <taxon>Lacipirellulaceae</taxon>
        <taxon>Bythopirellula</taxon>
    </lineage>
</organism>
<evidence type="ECO:0000256" key="4">
    <source>
        <dbReference type="SAM" id="MobiDB-lite"/>
    </source>
</evidence>
<feature type="region of interest" description="Disordered" evidence="4">
    <location>
        <begin position="34"/>
        <end position="128"/>
    </location>
</feature>
<evidence type="ECO:0000313" key="8">
    <source>
        <dbReference type="Proteomes" id="UP000323917"/>
    </source>
</evidence>
<reference evidence="7 8" key="1">
    <citation type="submission" date="2019-08" db="EMBL/GenBank/DDBJ databases">
        <title>Deep-cultivation of Planctomycetes and their phenomic and genomic characterization uncovers novel biology.</title>
        <authorList>
            <person name="Wiegand S."/>
            <person name="Jogler M."/>
            <person name="Boedeker C."/>
            <person name="Pinto D."/>
            <person name="Vollmers J."/>
            <person name="Rivas-Marin E."/>
            <person name="Kohn T."/>
            <person name="Peeters S.H."/>
            <person name="Heuer A."/>
            <person name="Rast P."/>
            <person name="Oberbeckmann S."/>
            <person name="Bunk B."/>
            <person name="Jeske O."/>
            <person name="Meyerdierks A."/>
            <person name="Storesund J.E."/>
            <person name="Kallscheuer N."/>
            <person name="Luecker S."/>
            <person name="Lage O.M."/>
            <person name="Pohl T."/>
            <person name="Merkel B.J."/>
            <person name="Hornburger P."/>
            <person name="Mueller R.-W."/>
            <person name="Bruemmer F."/>
            <person name="Labrenz M."/>
            <person name="Spormann A.M."/>
            <person name="Op den Camp H."/>
            <person name="Overmann J."/>
            <person name="Amann R."/>
            <person name="Jetten M.S.M."/>
            <person name="Mascher T."/>
            <person name="Medema M.H."/>
            <person name="Devos D.P."/>
            <person name="Kaster A.-K."/>
            <person name="Ovreas L."/>
            <person name="Rohde M."/>
            <person name="Galperin M.Y."/>
            <person name="Jogler C."/>
        </authorList>
    </citation>
    <scope>NUCLEOTIDE SEQUENCE [LARGE SCALE GENOMIC DNA]</scope>
    <source>
        <strain evidence="7 8">Pr1d</strain>
    </source>
</reference>
<proteinExistence type="predicted"/>
<comment type="subcellular location">
    <subcellularLocation>
        <location evidence="1">Cell envelope</location>
    </subcellularLocation>
</comment>
<evidence type="ECO:0000256" key="2">
    <source>
        <dbReference type="ARBA" id="ARBA00023054"/>
    </source>
</evidence>
<dbReference type="OrthoDB" id="243506at2"/>
<dbReference type="GO" id="GO:0030313">
    <property type="term" value="C:cell envelope"/>
    <property type="evidence" value="ECO:0007669"/>
    <property type="project" value="UniProtKB-SubCell"/>
</dbReference>
<protein>
    <submittedName>
        <fullName evidence="7">Macrolide transporter subunit MacA</fullName>
    </submittedName>
</protein>
<feature type="compositionally biased region" description="Basic and acidic residues" evidence="4">
    <location>
        <begin position="565"/>
        <end position="574"/>
    </location>
</feature>
<dbReference type="EMBL" id="CP042913">
    <property type="protein sequence ID" value="QEG37296.1"/>
    <property type="molecule type" value="Genomic_DNA"/>
</dbReference>
<feature type="coiled-coil region" evidence="3">
    <location>
        <begin position="219"/>
        <end position="279"/>
    </location>
</feature>
<evidence type="ECO:0000256" key="3">
    <source>
        <dbReference type="SAM" id="Coils"/>
    </source>
</evidence>
<dbReference type="Gene3D" id="2.40.30.170">
    <property type="match status" value="1"/>
</dbReference>
<sequence precursor="true">MSRINLCPTKLLAVLGTISLVLMASLVVAAESTSSSAAEEAAAEDSTDSTAADEKQEEKPDKAAEAKEKEETATESKEAAAKEVKSEPAAEEKDTKDKGSDEKESTDKAEKKKEEEKNPKPHVVKSKPLKIEEELSGIFVASDMQEIAVRPDAWSRFVVLEAVAHGTEVKKGELLVRFDDESIDDRLADESIELRLNELSLMLAEEETPREEKMLDLAFREAERNYEQLVEDHKYYQNTDRPFAVRIAKYRFDSAKEDLESQKEELAQLKKMYEADELTEETEAIVLRRQEFEVNTAELMMELQTASRDYTMDVTLPRNDLTYITALEAARISLEKARTARELGISRGKYELEQKREARARSVRKNADLLSDRALMELRSPVDGTVYYGRCVDGKWGEINTLSSKLVPYGTIPPNTVIMTIVEQRPLYVISELSEKDFSEFKVGLDTVITPTADEDIEITGTVKSLSGIPSASRKFEMQFELDKSEFPEWLVAGMSCKAKVTTYEKKDALQIPKDLVQTDKEDEKTKYVMVLVEDEEDPQRREIKVGHTKGDMVEILEGLVEGDKISKEKLKEDEDKEDEDAEQ</sequence>
<evidence type="ECO:0000259" key="6">
    <source>
        <dbReference type="Pfam" id="PF25967"/>
    </source>
</evidence>
<gene>
    <name evidence="7" type="ORF">Pr1d_46370</name>
</gene>
<keyword evidence="8" id="KW-1185">Reference proteome</keyword>
<feature type="signal peptide" evidence="5">
    <location>
        <begin position="1"/>
        <end position="29"/>
    </location>
</feature>
<evidence type="ECO:0000256" key="1">
    <source>
        <dbReference type="ARBA" id="ARBA00004196"/>
    </source>
</evidence>
<feature type="compositionally biased region" description="Basic and acidic residues" evidence="4">
    <location>
        <begin position="52"/>
        <end position="119"/>
    </location>
</feature>
<evidence type="ECO:0000256" key="5">
    <source>
        <dbReference type="SAM" id="SignalP"/>
    </source>
</evidence>
<accession>A0A5B9QJS7</accession>
<feature type="domain" description="Multidrug resistance protein MdtA-like C-terminal permuted SH3" evidence="6">
    <location>
        <begin position="508"/>
        <end position="566"/>
    </location>
</feature>
<keyword evidence="2 3" id="KW-0175">Coiled coil</keyword>
<keyword evidence="5" id="KW-0732">Signal</keyword>
<feature type="compositionally biased region" description="Acidic residues" evidence="4">
    <location>
        <begin position="575"/>
        <end position="584"/>
    </location>
</feature>
<dbReference type="PANTHER" id="PTHR32347">
    <property type="entry name" value="EFFLUX SYSTEM COMPONENT YKNX-RELATED"/>
    <property type="match status" value="1"/>
</dbReference>
<dbReference type="RefSeq" id="WP_148075550.1">
    <property type="nucleotide sequence ID" value="NZ_CP042913.1"/>
</dbReference>
<dbReference type="InterPro" id="IPR058627">
    <property type="entry name" value="MdtA-like_C"/>
</dbReference>
<dbReference type="AlphaFoldDB" id="A0A5B9QJS7"/>
<dbReference type="Gene3D" id="2.40.420.20">
    <property type="match status" value="1"/>
</dbReference>
<feature type="region of interest" description="Disordered" evidence="4">
    <location>
        <begin position="565"/>
        <end position="584"/>
    </location>
</feature>
<evidence type="ECO:0000313" key="7">
    <source>
        <dbReference type="EMBL" id="QEG37296.1"/>
    </source>
</evidence>
<feature type="chain" id="PRO_5022743282" evidence="5">
    <location>
        <begin position="30"/>
        <end position="584"/>
    </location>
</feature>
<dbReference type="InterPro" id="IPR050465">
    <property type="entry name" value="UPF0194_transport"/>
</dbReference>